<organism evidence="2">
    <name type="scientific">uncultured Cytophagales bacterium</name>
    <dbReference type="NCBI Taxonomy" id="158755"/>
    <lineage>
        <taxon>Bacteria</taxon>
        <taxon>Pseudomonadati</taxon>
        <taxon>Bacteroidota</taxon>
        <taxon>Sphingobacteriia</taxon>
        <taxon>Sphingobacteriales</taxon>
        <taxon>environmental samples</taxon>
    </lineage>
</organism>
<evidence type="ECO:0000256" key="1">
    <source>
        <dbReference type="SAM" id="MobiDB-lite"/>
    </source>
</evidence>
<feature type="region of interest" description="Disordered" evidence="1">
    <location>
        <begin position="1"/>
        <end position="37"/>
    </location>
</feature>
<evidence type="ECO:0000313" key="2">
    <source>
        <dbReference type="EMBL" id="CAA9226582.1"/>
    </source>
</evidence>
<gene>
    <name evidence="2" type="ORF">AVDCRST_MAG56-696</name>
</gene>
<accession>A0A6J4HLH7</accession>
<name>A0A6J4HLH7_9SPHI</name>
<dbReference type="AlphaFoldDB" id="A0A6J4HLH7"/>
<sequence length="37" mass="4260">MVKGDSAFGNRLPVVYDQPPGMTTWKQMRDAERNTDF</sequence>
<feature type="compositionally biased region" description="Basic and acidic residues" evidence="1">
    <location>
        <begin position="27"/>
        <end position="37"/>
    </location>
</feature>
<proteinExistence type="predicted"/>
<protein>
    <submittedName>
        <fullName evidence="2">Uncharacterized protein</fullName>
    </submittedName>
</protein>
<reference evidence="2" key="1">
    <citation type="submission" date="2020-02" db="EMBL/GenBank/DDBJ databases">
        <authorList>
            <person name="Meier V. D."/>
        </authorList>
    </citation>
    <scope>NUCLEOTIDE SEQUENCE</scope>
    <source>
        <strain evidence="2">AVDCRST_MAG56</strain>
    </source>
</reference>
<dbReference type="EMBL" id="CADCTQ010000065">
    <property type="protein sequence ID" value="CAA9226582.1"/>
    <property type="molecule type" value="Genomic_DNA"/>
</dbReference>